<dbReference type="InterPro" id="IPR004274">
    <property type="entry name" value="FCP1_dom"/>
</dbReference>
<keyword evidence="10 13" id="KW-0811">Translocation</keyword>
<comment type="subunit">
    <text evidence="13">Component of the TIM23 complex.</text>
</comment>
<comment type="subcellular location">
    <subcellularLocation>
        <location evidence="1 13">Mitochondrion inner membrane</location>
        <topology evidence="1 13">Single-pass membrane protein</topology>
    </subcellularLocation>
</comment>
<dbReference type="Pfam" id="PF03031">
    <property type="entry name" value="NIF"/>
    <property type="match status" value="1"/>
</dbReference>
<dbReference type="STRING" id="109895.A0A507DP93"/>
<evidence type="ECO:0000313" key="17">
    <source>
        <dbReference type="Proteomes" id="UP000318582"/>
    </source>
</evidence>
<keyword evidence="9" id="KW-1133">Transmembrane helix</keyword>
<keyword evidence="4 13" id="KW-0813">Transport</keyword>
<dbReference type="Proteomes" id="UP000318582">
    <property type="component" value="Unassembled WGS sequence"/>
</dbReference>
<comment type="similarity">
    <text evidence="2 13">Belongs to the TIM50 family.</text>
</comment>
<feature type="domain" description="FCP1 homology" evidence="15">
    <location>
        <begin position="250"/>
        <end position="394"/>
    </location>
</feature>
<evidence type="ECO:0000256" key="13">
    <source>
        <dbReference type="RuleBase" id="RU365079"/>
    </source>
</evidence>
<evidence type="ECO:0000256" key="11">
    <source>
        <dbReference type="ARBA" id="ARBA00023128"/>
    </source>
</evidence>
<feature type="compositionally biased region" description="Basic and acidic residues" evidence="14">
    <location>
        <begin position="151"/>
        <end position="176"/>
    </location>
</feature>
<dbReference type="GO" id="GO:0005744">
    <property type="term" value="C:TIM23 mitochondrial import inner membrane translocase complex"/>
    <property type="evidence" value="ECO:0007669"/>
    <property type="project" value="UniProtKB-UniRule"/>
</dbReference>
<evidence type="ECO:0000256" key="9">
    <source>
        <dbReference type="ARBA" id="ARBA00022989"/>
    </source>
</evidence>
<comment type="caution">
    <text evidence="16">The sequence shown here is derived from an EMBL/GenBank/DDBJ whole genome shotgun (WGS) entry which is preliminary data.</text>
</comment>
<evidence type="ECO:0000259" key="15">
    <source>
        <dbReference type="PROSITE" id="PS50969"/>
    </source>
</evidence>
<feature type="compositionally biased region" description="Basic and acidic residues" evidence="14">
    <location>
        <begin position="91"/>
        <end position="103"/>
    </location>
</feature>
<dbReference type="PROSITE" id="PS50969">
    <property type="entry name" value="FCP1"/>
    <property type="match status" value="1"/>
</dbReference>
<dbReference type="InterPro" id="IPR050365">
    <property type="entry name" value="TIM50"/>
</dbReference>
<accession>A0A507DP93</accession>
<comment type="function">
    <text evidence="13">Essential component of the TIM23 complex, a complex that mediates the translocation of transit peptide-containing proteins across the mitochondrial inner membrane.</text>
</comment>
<dbReference type="InterPro" id="IPR036412">
    <property type="entry name" value="HAD-like_sf"/>
</dbReference>
<organism evidence="16 17">
    <name type="scientific">Powellomyces hirtus</name>
    <dbReference type="NCBI Taxonomy" id="109895"/>
    <lineage>
        <taxon>Eukaryota</taxon>
        <taxon>Fungi</taxon>
        <taxon>Fungi incertae sedis</taxon>
        <taxon>Chytridiomycota</taxon>
        <taxon>Chytridiomycota incertae sedis</taxon>
        <taxon>Chytridiomycetes</taxon>
        <taxon>Spizellomycetales</taxon>
        <taxon>Powellomycetaceae</taxon>
        <taxon>Powellomyces</taxon>
    </lineage>
</organism>
<feature type="compositionally biased region" description="Low complexity" evidence="14">
    <location>
        <begin position="75"/>
        <end position="90"/>
    </location>
</feature>
<feature type="region of interest" description="Disordered" evidence="14">
    <location>
        <begin position="74"/>
        <end position="178"/>
    </location>
</feature>
<keyword evidence="17" id="KW-1185">Reference proteome</keyword>
<evidence type="ECO:0000256" key="1">
    <source>
        <dbReference type="ARBA" id="ARBA00004434"/>
    </source>
</evidence>
<gene>
    <name evidence="16" type="ORF">PhCBS80983_g06343</name>
</gene>
<evidence type="ECO:0000313" key="16">
    <source>
        <dbReference type="EMBL" id="TPX53241.1"/>
    </source>
</evidence>
<evidence type="ECO:0000256" key="3">
    <source>
        <dbReference type="ARBA" id="ARBA00020799"/>
    </source>
</evidence>
<keyword evidence="8 13" id="KW-0809">Transit peptide</keyword>
<evidence type="ECO:0000256" key="4">
    <source>
        <dbReference type="ARBA" id="ARBA00022448"/>
    </source>
</evidence>
<dbReference type="GO" id="GO:0015031">
    <property type="term" value="P:protein transport"/>
    <property type="evidence" value="ECO:0007669"/>
    <property type="project" value="UniProtKB-KW"/>
</dbReference>
<dbReference type="EMBL" id="QEAQ01000240">
    <property type="protein sequence ID" value="TPX53241.1"/>
    <property type="molecule type" value="Genomic_DNA"/>
</dbReference>
<evidence type="ECO:0000256" key="7">
    <source>
        <dbReference type="ARBA" id="ARBA00022927"/>
    </source>
</evidence>
<dbReference type="PANTHER" id="PTHR12210">
    <property type="entry name" value="DULLARD PROTEIN PHOSPHATASE"/>
    <property type="match status" value="1"/>
</dbReference>
<proteinExistence type="inferred from homology"/>
<evidence type="ECO:0000256" key="12">
    <source>
        <dbReference type="ARBA" id="ARBA00023136"/>
    </source>
</evidence>
<feature type="compositionally biased region" description="Low complexity" evidence="14">
    <location>
        <begin position="141"/>
        <end position="150"/>
    </location>
</feature>
<keyword evidence="5" id="KW-0812">Transmembrane</keyword>
<dbReference type="SMART" id="SM00577">
    <property type="entry name" value="CPDc"/>
    <property type="match status" value="1"/>
</dbReference>
<sequence>MASSFLASTLTRAAARRLAASTALPRQHARNTVRTLSTALLHSNARLARTALFPAITRPRPSMWVPSAGMKIKTTETASPETEGAAAAEEQANKKESPKRPEQAAEEDGDQGLDLFAQAAKNQKRRDAEAAAGSGGGGPAGTASPGAGEAAKLEDPVEAERQRKWKQAAEEEERKQMAKSGRNVAITMGLIGLGCFIYLGIPDNEEQQPKEGESYFARYHIRAWENLKNLRKTLSSPALEKLLPDALPPPYQRPLTLCIELSDALVHLEWDKSVGWRVATRPGVKQFLANLSRYYEVVIFTSSPGYLAEPVCQALDPHFFYAMYRLYRDHTTLVDGTYVKDLSQLNRDLSKTIILDTNKESFQLQPENGILLKPWLGDRSDRELKRLETFFEELYVFISVYGIQDVRPILNIVNTIDPEDAATAWAMYKQRAREDFAARQLADPSSTASSTSKSSWLSRLLGGGAASQQQQQPLNVIDQIEQLAREEHALADKDAENMKLQMVDMQKQQEEFIKKQMEENKKKGLKLWDYFNGAGAPQPPQQ</sequence>
<keyword evidence="12" id="KW-0472">Membrane</keyword>
<dbReference type="AlphaFoldDB" id="A0A507DP93"/>
<protein>
    <recommendedName>
        <fullName evidence="3 13">Mitochondrial import inner membrane translocase subunit TIM50</fullName>
    </recommendedName>
</protein>
<keyword evidence="11 13" id="KW-0496">Mitochondrion</keyword>
<dbReference type="Gene3D" id="3.40.50.1000">
    <property type="entry name" value="HAD superfamily/HAD-like"/>
    <property type="match status" value="1"/>
</dbReference>
<keyword evidence="6" id="KW-0999">Mitochondrion inner membrane</keyword>
<name>A0A507DP93_9FUNG</name>
<evidence type="ECO:0000256" key="14">
    <source>
        <dbReference type="SAM" id="MobiDB-lite"/>
    </source>
</evidence>
<dbReference type="SUPFAM" id="SSF56784">
    <property type="entry name" value="HAD-like"/>
    <property type="match status" value="1"/>
</dbReference>
<dbReference type="InterPro" id="IPR023214">
    <property type="entry name" value="HAD_sf"/>
</dbReference>
<evidence type="ECO:0000256" key="10">
    <source>
        <dbReference type="ARBA" id="ARBA00023010"/>
    </source>
</evidence>
<dbReference type="CDD" id="cd07521">
    <property type="entry name" value="HAD_FCP1-like"/>
    <property type="match status" value="1"/>
</dbReference>
<evidence type="ECO:0000256" key="8">
    <source>
        <dbReference type="ARBA" id="ARBA00022946"/>
    </source>
</evidence>
<evidence type="ECO:0000256" key="6">
    <source>
        <dbReference type="ARBA" id="ARBA00022792"/>
    </source>
</evidence>
<dbReference type="FunFam" id="3.40.50.1000:FF:000019">
    <property type="entry name" value="Mitochondrial import inner membrane translocase subunit TIM50"/>
    <property type="match status" value="1"/>
</dbReference>
<keyword evidence="7 13" id="KW-0653">Protein transport</keyword>
<reference evidence="16 17" key="1">
    <citation type="journal article" date="2019" name="Sci. Rep.">
        <title>Comparative genomics of chytrid fungi reveal insights into the obligate biotrophic and pathogenic lifestyle of Synchytrium endobioticum.</title>
        <authorList>
            <person name="van de Vossenberg B.T.L.H."/>
            <person name="Warris S."/>
            <person name="Nguyen H.D.T."/>
            <person name="van Gent-Pelzer M.P.E."/>
            <person name="Joly D.L."/>
            <person name="van de Geest H.C."/>
            <person name="Bonants P.J.M."/>
            <person name="Smith D.S."/>
            <person name="Levesque C.A."/>
            <person name="van der Lee T.A.J."/>
        </authorList>
    </citation>
    <scope>NUCLEOTIDE SEQUENCE [LARGE SCALE GENOMIC DNA]</scope>
    <source>
        <strain evidence="16 17">CBS 809.83</strain>
    </source>
</reference>
<evidence type="ECO:0000256" key="5">
    <source>
        <dbReference type="ARBA" id="ARBA00022692"/>
    </source>
</evidence>
<evidence type="ECO:0000256" key="2">
    <source>
        <dbReference type="ARBA" id="ARBA00006344"/>
    </source>
</evidence>